<dbReference type="EMBL" id="BBYQ01000032">
    <property type="protein sequence ID" value="GAP28350.1"/>
    <property type="molecule type" value="Genomic_DNA"/>
</dbReference>
<dbReference type="RefSeq" id="WP_033087426.1">
    <property type="nucleotide sequence ID" value="NZ_AP017900.1"/>
</dbReference>
<accession>A0A0B8NE33</accession>
<evidence type="ECO:0000313" key="4">
    <source>
        <dbReference type="Proteomes" id="UP000037179"/>
    </source>
</evidence>
<dbReference type="Proteomes" id="UP000037179">
    <property type="component" value="Unassembled WGS sequence"/>
</dbReference>
<organism evidence="3 4">
    <name type="scientific">Nocardia seriolae</name>
    <dbReference type="NCBI Taxonomy" id="37332"/>
    <lineage>
        <taxon>Bacteria</taxon>
        <taxon>Bacillati</taxon>
        <taxon>Actinomycetota</taxon>
        <taxon>Actinomycetes</taxon>
        <taxon>Mycobacteriales</taxon>
        <taxon>Nocardiaceae</taxon>
        <taxon>Nocardia</taxon>
    </lineage>
</organism>
<dbReference type="GeneID" id="93370110"/>
<name>A0A0B8NE33_9NOCA</name>
<gene>
    <name evidence="2" type="ORF">NS506_02107</name>
    <name evidence="3" type="ORF">NSK11_contig00032-0055</name>
</gene>
<evidence type="ECO:0000313" key="5">
    <source>
        <dbReference type="Proteomes" id="UP000180166"/>
    </source>
</evidence>
<protein>
    <submittedName>
        <fullName evidence="3">Outer membrane protein</fullName>
    </submittedName>
</protein>
<dbReference type="KEGG" id="nsr:NS506_02107"/>
<keyword evidence="4" id="KW-1185">Reference proteome</keyword>
<evidence type="ECO:0000313" key="2">
    <source>
        <dbReference type="EMBL" id="APA96174.1"/>
    </source>
</evidence>
<dbReference type="OrthoDB" id="4550104at2"/>
<dbReference type="AlphaFoldDB" id="A0A0B8NE33"/>
<reference evidence="3 4" key="2">
    <citation type="journal article" date="2016" name="Genome Announc.">
        <title>Draft Genome Sequence of Erythromycin- and Oxytetracycline-Sensitive Nocardia seriolae Strain U-1 (NBRC 110359).</title>
        <authorList>
            <person name="Imajoh M."/>
            <person name="Sukeda M."/>
            <person name="Shimizu M."/>
            <person name="Yamane J."/>
            <person name="Ohnishi K."/>
            <person name="Oshima S."/>
        </authorList>
    </citation>
    <scope>NUCLEOTIDE SEQUENCE [LARGE SCALE GENOMIC DNA]</scope>
    <source>
        <strain evidence="3 4">U-1</strain>
    </source>
</reference>
<proteinExistence type="predicted"/>
<sequence length="105" mass="11320">MEDRERKEFSPLLDDALGPGAPVTPEVRIGRNDPGAPLPECVRCGRPATLNLRAVWLSTRAVLAGDTDVDNVIQVHACGGCAGSVAGMILINWDPRYWGESVHLE</sequence>
<feature type="region of interest" description="Disordered" evidence="1">
    <location>
        <begin position="1"/>
        <end position="32"/>
    </location>
</feature>
<reference evidence="2 5" key="3">
    <citation type="submission" date="2016-10" db="EMBL/GenBank/DDBJ databases">
        <title>Genome sequence of Nocardia seriolae strain EM150506, isolated from Anguila japonica.</title>
        <authorList>
            <person name="Han H.-J."/>
        </authorList>
    </citation>
    <scope>NUCLEOTIDE SEQUENCE [LARGE SCALE GENOMIC DNA]</scope>
    <source>
        <strain evidence="2 5">EM150506</strain>
    </source>
</reference>
<dbReference type="EMBL" id="CP017839">
    <property type="protein sequence ID" value="APA96174.1"/>
    <property type="molecule type" value="Genomic_DNA"/>
</dbReference>
<reference evidence="4" key="1">
    <citation type="submission" date="2015-07" db="EMBL/GenBank/DDBJ databases">
        <title>Nocardia seriolae U-1 whole genome shotgun sequence.</title>
        <authorList>
            <person name="Imajoh M."/>
            <person name="Fukumoto Y."/>
            <person name="Sukeda M."/>
            <person name="Yamane J."/>
            <person name="Yamasaki K."/>
            <person name="Shimizu M."/>
            <person name="Ohnishi K."/>
            <person name="Oshima S."/>
        </authorList>
    </citation>
    <scope>NUCLEOTIDE SEQUENCE [LARGE SCALE GENOMIC DNA]</scope>
    <source>
        <strain evidence="4">U-1</strain>
    </source>
</reference>
<evidence type="ECO:0000256" key="1">
    <source>
        <dbReference type="SAM" id="MobiDB-lite"/>
    </source>
</evidence>
<dbReference type="Proteomes" id="UP000180166">
    <property type="component" value="Chromosome"/>
</dbReference>
<evidence type="ECO:0000313" key="3">
    <source>
        <dbReference type="EMBL" id="GAP28350.1"/>
    </source>
</evidence>